<name>A0AAV0AU08_PHAPC</name>
<proteinExistence type="predicted"/>
<accession>A0AAV0AU08</accession>
<reference evidence="1" key="1">
    <citation type="submission" date="2022-06" db="EMBL/GenBank/DDBJ databases">
        <authorList>
            <consortium name="SYNGENTA / RWTH Aachen University"/>
        </authorList>
    </citation>
    <scope>NUCLEOTIDE SEQUENCE</scope>
</reference>
<gene>
    <name evidence="1" type="ORF">PPACK8108_LOCUS6958</name>
</gene>
<dbReference type="AlphaFoldDB" id="A0AAV0AU08"/>
<sequence>MVKTLKVLIDTEKRNLAWENQLIRIEDQLQHAVAAPAFRPEVVKNFYAAFTGMPTSMGNVHSVLADIPDLETFRPVEVLFHKTNEVLKDMKAKVDGEQIRIKAI</sequence>
<protein>
    <submittedName>
        <fullName evidence="1">Uncharacterized protein</fullName>
    </submittedName>
</protein>
<evidence type="ECO:0000313" key="1">
    <source>
        <dbReference type="EMBL" id="CAH7672160.1"/>
    </source>
</evidence>
<dbReference type="Proteomes" id="UP001153365">
    <property type="component" value="Unassembled WGS sequence"/>
</dbReference>
<comment type="caution">
    <text evidence="1">The sequence shown here is derived from an EMBL/GenBank/DDBJ whole genome shotgun (WGS) entry which is preliminary data.</text>
</comment>
<dbReference type="EMBL" id="CALTRL010001342">
    <property type="protein sequence ID" value="CAH7672160.1"/>
    <property type="molecule type" value="Genomic_DNA"/>
</dbReference>
<evidence type="ECO:0000313" key="2">
    <source>
        <dbReference type="Proteomes" id="UP001153365"/>
    </source>
</evidence>
<keyword evidence="2" id="KW-1185">Reference proteome</keyword>
<organism evidence="1 2">
    <name type="scientific">Phakopsora pachyrhizi</name>
    <name type="common">Asian soybean rust disease fungus</name>
    <dbReference type="NCBI Taxonomy" id="170000"/>
    <lineage>
        <taxon>Eukaryota</taxon>
        <taxon>Fungi</taxon>
        <taxon>Dikarya</taxon>
        <taxon>Basidiomycota</taxon>
        <taxon>Pucciniomycotina</taxon>
        <taxon>Pucciniomycetes</taxon>
        <taxon>Pucciniales</taxon>
        <taxon>Phakopsoraceae</taxon>
        <taxon>Phakopsora</taxon>
    </lineage>
</organism>